<evidence type="ECO:0000313" key="3">
    <source>
        <dbReference type="Proteomes" id="UP001206639"/>
    </source>
</evidence>
<name>A0ABT2MGU9_9MYCO</name>
<evidence type="ECO:0000256" key="1">
    <source>
        <dbReference type="SAM" id="SignalP"/>
    </source>
</evidence>
<organism evidence="2 3">
    <name type="scientific">Mycobacterium deserti</name>
    <dbReference type="NCBI Taxonomy" id="2978347"/>
    <lineage>
        <taxon>Bacteria</taxon>
        <taxon>Bacillati</taxon>
        <taxon>Actinomycetota</taxon>
        <taxon>Actinomycetes</taxon>
        <taxon>Mycobacteriales</taxon>
        <taxon>Mycobacteriaceae</taxon>
        <taxon>Mycobacterium</taxon>
    </lineage>
</organism>
<feature type="signal peptide" evidence="1">
    <location>
        <begin position="1"/>
        <end position="18"/>
    </location>
</feature>
<dbReference type="Proteomes" id="UP001206639">
    <property type="component" value="Unassembled WGS sequence"/>
</dbReference>
<dbReference type="RefSeq" id="WP_260995571.1">
    <property type="nucleotide sequence ID" value="NZ_JAODWD010000006.1"/>
</dbReference>
<dbReference type="EMBL" id="JAODWD010000006">
    <property type="protein sequence ID" value="MCT7661514.1"/>
    <property type="molecule type" value="Genomic_DNA"/>
</dbReference>
<feature type="chain" id="PRO_5045406235" evidence="1">
    <location>
        <begin position="19"/>
        <end position="128"/>
    </location>
</feature>
<evidence type="ECO:0000313" key="2">
    <source>
        <dbReference type="EMBL" id="MCT7661514.1"/>
    </source>
</evidence>
<reference evidence="3" key="1">
    <citation type="submission" date="2023-07" db="EMBL/GenBank/DDBJ databases">
        <authorList>
            <person name="Deng Y."/>
            <person name="Zhang Y.-Q."/>
        </authorList>
    </citation>
    <scope>NUCLEOTIDE SEQUENCE [LARGE SCALE GENOMIC DNA]</scope>
    <source>
        <strain evidence="3">CPCC 205710</strain>
    </source>
</reference>
<protein>
    <submittedName>
        <fullName evidence="2">Uncharacterized protein</fullName>
    </submittedName>
</protein>
<keyword evidence="1" id="KW-0732">Signal</keyword>
<proteinExistence type="predicted"/>
<gene>
    <name evidence="2" type="ORF">N4S67_24205</name>
</gene>
<comment type="caution">
    <text evidence="2">The sequence shown here is derived from an EMBL/GenBank/DDBJ whole genome shotgun (WGS) entry which is preliminary data.</text>
</comment>
<sequence>MLVAVITLSVFGAPQASAQTTVEPPERPSAGAMFTDNPAIVDAHPMPVASWSRFADDRALAVHFTTGTPQCFGVHATTRETADTVTVELRSGTLPEAVGRACIMIALEGTLQVPLQAPLGDRRVLSVY</sequence>
<accession>A0ABT2MGU9</accession>
<keyword evidence="3" id="KW-1185">Reference proteome</keyword>